<proteinExistence type="predicted"/>
<reference evidence="1" key="1">
    <citation type="submission" date="2014-12" db="EMBL/GenBank/DDBJ databases">
        <title>Insight into the proteome of Arion vulgaris.</title>
        <authorList>
            <person name="Aradska J."/>
            <person name="Bulat T."/>
            <person name="Smidak R."/>
            <person name="Sarate P."/>
            <person name="Gangsoo J."/>
            <person name="Sialana F."/>
            <person name="Bilban M."/>
            <person name="Lubec G."/>
        </authorList>
    </citation>
    <scope>NUCLEOTIDE SEQUENCE</scope>
    <source>
        <tissue evidence="1">Skin</tissue>
    </source>
</reference>
<organism evidence="1">
    <name type="scientific">Arion vulgaris</name>
    <dbReference type="NCBI Taxonomy" id="1028688"/>
    <lineage>
        <taxon>Eukaryota</taxon>
        <taxon>Metazoa</taxon>
        <taxon>Spiralia</taxon>
        <taxon>Lophotrochozoa</taxon>
        <taxon>Mollusca</taxon>
        <taxon>Gastropoda</taxon>
        <taxon>Heterobranchia</taxon>
        <taxon>Euthyneura</taxon>
        <taxon>Panpulmonata</taxon>
        <taxon>Eupulmonata</taxon>
        <taxon>Stylommatophora</taxon>
        <taxon>Helicina</taxon>
        <taxon>Arionoidea</taxon>
        <taxon>Arionidae</taxon>
        <taxon>Arion</taxon>
    </lineage>
</organism>
<name>A0A0B6YH97_9EUPU</name>
<gene>
    <name evidence="1" type="primary">ORF24530</name>
</gene>
<dbReference type="EMBL" id="HACG01008306">
    <property type="protein sequence ID" value="CEK55171.1"/>
    <property type="molecule type" value="Transcribed_RNA"/>
</dbReference>
<evidence type="ECO:0000313" key="1">
    <source>
        <dbReference type="EMBL" id="CEK55171.1"/>
    </source>
</evidence>
<sequence length="75" mass="8763">QKSIVFWSQVLSQPWISAISVQQQQQHQQQQQPETQSYKHGATAILTNFIITLTYHSSYIDSWMVFHLTKSKAKQ</sequence>
<dbReference type="AlphaFoldDB" id="A0A0B6YH97"/>
<feature type="non-terminal residue" evidence="1">
    <location>
        <position position="1"/>
    </location>
</feature>
<protein>
    <submittedName>
        <fullName evidence="1">Uncharacterized protein</fullName>
    </submittedName>
</protein>
<accession>A0A0B6YH97</accession>